<dbReference type="AlphaFoldDB" id="A0AAQ0B078"/>
<dbReference type="EMBL" id="CP043889">
    <property type="protein sequence ID" value="QOI45127.1"/>
    <property type="molecule type" value="Genomic_DNA"/>
</dbReference>
<keyword evidence="1" id="KW-0614">Plasmid</keyword>
<gene>
    <name evidence="1" type="ORF">Lepto782_23400</name>
</gene>
<dbReference type="Proteomes" id="UP000663124">
    <property type="component" value="Plasmid p5"/>
</dbReference>
<sequence length="101" mass="11974">MDFLDKTGRAIQPGDTLKLYHFTGPRRKKFYMYKYVLDFIELGKDKRIGLRILHLSYPLNPDSSYFNVICDDKIHDDFEIVQGNSDGYPIEERKLIKKNKK</sequence>
<accession>A0AAQ0B078</accession>
<dbReference type="RefSeq" id="WP_000346428.1">
    <property type="nucleotide sequence ID" value="NZ_CP043889.1"/>
</dbReference>
<reference evidence="1" key="1">
    <citation type="submission" date="2019-09" db="EMBL/GenBank/DDBJ databases">
        <title>Comparative Genomics of Leptospira interrogans Reveals Genome Plasticity - A Common Adaptive Strategy for Survival in Various Hosts.</title>
        <authorList>
            <person name="Ramli S.R."/>
            <person name="Bunk B."/>
            <person name="Goris M."/>
            <person name="Bhuju S."/>
            <person name="Jarek M."/>
            <person name="Sproer C."/>
            <person name="Mustakim S."/>
            <person name="Strommenger B."/>
            <person name="Pessler F."/>
        </authorList>
    </citation>
    <scope>NUCLEOTIDE SEQUENCE</scope>
    <source>
        <strain evidence="1">782</strain>
        <plasmid evidence="1">p5</plasmid>
    </source>
</reference>
<name>A0AAQ0B078_LEPIR</name>
<evidence type="ECO:0000313" key="1">
    <source>
        <dbReference type="EMBL" id="QOI45127.1"/>
    </source>
</evidence>
<geneLocation type="plasmid" evidence="1 2">
    <name>p5</name>
</geneLocation>
<evidence type="ECO:0000313" key="2">
    <source>
        <dbReference type="Proteomes" id="UP000663124"/>
    </source>
</evidence>
<protein>
    <submittedName>
        <fullName evidence="1">Uncharacterized protein</fullName>
    </submittedName>
</protein>
<proteinExistence type="predicted"/>
<organism evidence="1 2">
    <name type="scientific">Leptospira interrogans serovar Canicola</name>
    <dbReference type="NCBI Taxonomy" id="211880"/>
    <lineage>
        <taxon>Bacteria</taxon>
        <taxon>Pseudomonadati</taxon>
        <taxon>Spirochaetota</taxon>
        <taxon>Spirochaetia</taxon>
        <taxon>Leptospirales</taxon>
        <taxon>Leptospiraceae</taxon>
        <taxon>Leptospira</taxon>
    </lineage>
</organism>